<keyword evidence="3" id="KW-0808">Transferase</keyword>
<organism evidence="3 4">
    <name type="scientific">Allochromatium palmeri</name>
    <dbReference type="NCBI Taxonomy" id="231048"/>
    <lineage>
        <taxon>Bacteria</taxon>
        <taxon>Pseudomonadati</taxon>
        <taxon>Pseudomonadota</taxon>
        <taxon>Gammaproteobacteria</taxon>
        <taxon>Chromatiales</taxon>
        <taxon>Chromatiaceae</taxon>
        <taxon>Allochromatium</taxon>
    </lineage>
</organism>
<dbReference type="InterPro" id="IPR001173">
    <property type="entry name" value="Glyco_trans_2-like"/>
</dbReference>
<evidence type="ECO:0000313" key="3">
    <source>
        <dbReference type="EMBL" id="MTW22767.1"/>
    </source>
</evidence>
<protein>
    <submittedName>
        <fullName evidence="3">Glycosyltransferase</fullName>
    </submittedName>
</protein>
<feature type="region of interest" description="Disordered" evidence="1">
    <location>
        <begin position="1"/>
        <end position="31"/>
    </location>
</feature>
<reference evidence="3 4" key="1">
    <citation type="submission" date="2019-11" db="EMBL/GenBank/DDBJ databases">
        <title>Whole-genome sequence of the anaerobic purple sulfur bacterium Allochromatium palmeri DSM 15591.</title>
        <authorList>
            <person name="Kyndt J.A."/>
            <person name="Meyer T.E."/>
        </authorList>
    </citation>
    <scope>NUCLEOTIDE SEQUENCE [LARGE SCALE GENOMIC DNA]</scope>
    <source>
        <strain evidence="3 4">DSM 15591</strain>
    </source>
</reference>
<evidence type="ECO:0000259" key="2">
    <source>
        <dbReference type="Pfam" id="PF00535"/>
    </source>
</evidence>
<dbReference type="OrthoDB" id="5123492at2"/>
<dbReference type="Pfam" id="PF13489">
    <property type="entry name" value="Methyltransf_23"/>
    <property type="match status" value="1"/>
</dbReference>
<dbReference type="SUPFAM" id="SSF53335">
    <property type="entry name" value="S-adenosyl-L-methionine-dependent methyltransferases"/>
    <property type="match status" value="1"/>
</dbReference>
<dbReference type="Gene3D" id="3.90.550.10">
    <property type="entry name" value="Spore Coat Polysaccharide Biosynthesis Protein SpsA, Chain A"/>
    <property type="match status" value="1"/>
</dbReference>
<dbReference type="PANTHER" id="PTHR43685:SF2">
    <property type="entry name" value="GLYCOSYLTRANSFERASE 2-LIKE DOMAIN-CONTAINING PROTEIN"/>
    <property type="match status" value="1"/>
</dbReference>
<dbReference type="Pfam" id="PF05045">
    <property type="entry name" value="RgpF"/>
    <property type="match status" value="1"/>
</dbReference>
<dbReference type="AlphaFoldDB" id="A0A6N8EJS4"/>
<dbReference type="InterPro" id="IPR050834">
    <property type="entry name" value="Glycosyltransf_2"/>
</dbReference>
<dbReference type="RefSeq" id="WP_155451330.1">
    <property type="nucleotide sequence ID" value="NZ_WNKT01000052.1"/>
</dbReference>
<dbReference type="InterPro" id="IPR029044">
    <property type="entry name" value="Nucleotide-diphossugar_trans"/>
</dbReference>
<dbReference type="CDD" id="cd02440">
    <property type="entry name" value="AdoMet_MTases"/>
    <property type="match status" value="1"/>
</dbReference>
<sequence length="744" mass="83470">MSPADGESAEPDYPWRRLSSEAPAGARLPYTDKPRKDLLSLLRQPPKRVLDLGCAAGATGLFLKERFAGVWVAGIEAHRPSAEIARQRLDLVLDHPLEAIDFAANGLGPGSIDTLILGDVLEHLYDPWTALLRLRDLLSPDAQVLASIPNIQHHSILEAVAQGDFTYQPEGLLDITHIRFFTRAGVQRLFEETGYALEQMRRIYQRSSMGLRASGNDEGIDLGQLRIRGVNAAQLDDLRTYQFLIRARRTEPQVATSGATRHLPAAANAPKSAVGPATDDERTHGKTGRLCVFAGYSAKGVVERYVLRYLRALKQVCDLIVYVADNRLSAAERAKLDALADYVIAERHGEYDFGSYKRGIAMLREHGLLRNRELILCNDSCYGPIRGFGDIFTVMQANAYDFWGLTKSQSICPHLQSFFMVFSSRVVASDAFLAFFQAVQRQQSFRQVVLQYETRLTSTLQEAGFTWDAYINEQHREVVLRKKLHTNITVFPLFLLRLGAELVKVKALYRPEDNLDGVIETVEYLKTTHREVYKDILDHGLCRNFIAPQPQSFSIIVYLYNRGDAIVDSLQPVFRQISKDDEVILIDDASTDDSAQVIATRFAEELASGQLVYIKCIETGGAASTRNIGLKKSSKKWIVYLDAGTVWRNHFLRIYRAAIAANPEAFCFYAKSFHRGSGRRMGSAFDYARLRGASYIDLGTFVHKRVSDCPPHSVGETRDADWSFILEFTGVRKPVFVQVTTLLC</sequence>
<gene>
    <name evidence="3" type="ORF">GJ668_17025</name>
</gene>
<comment type="caution">
    <text evidence="3">The sequence shown here is derived from an EMBL/GenBank/DDBJ whole genome shotgun (WGS) entry which is preliminary data.</text>
</comment>
<dbReference type="EMBL" id="WNKT01000052">
    <property type="protein sequence ID" value="MTW22767.1"/>
    <property type="molecule type" value="Genomic_DNA"/>
</dbReference>
<keyword evidence="4" id="KW-1185">Reference proteome</keyword>
<dbReference type="Gene3D" id="3.40.50.150">
    <property type="entry name" value="Vaccinia Virus protein VP39"/>
    <property type="match status" value="1"/>
</dbReference>
<proteinExistence type="predicted"/>
<dbReference type="Pfam" id="PF00535">
    <property type="entry name" value="Glycos_transf_2"/>
    <property type="match status" value="1"/>
</dbReference>
<dbReference type="InterPro" id="IPR029063">
    <property type="entry name" value="SAM-dependent_MTases_sf"/>
</dbReference>
<dbReference type="InterPro" id="IPR007739">
    <property type="entry name" value="RgpF"/>
</dbReference>
<evidence type="ECO:0000313" key="4">
    <source>
        <dbReference type="Proteomes" id="UP000434044"/>
    </source>
</evidence>
<dbReference type="CDD" id="cd00761">
    <property type="entry name" value="Glyco_tranf_GTA_type"/>
    <property type="match status" value="1"/>
</dbReference>
<dbReference type="SUPFAM" id="SSF53448">
    <property type="entry name" value="Nucleotide-diphospho-sugar transferases"/>
    <property type="match status" value="1"/>
</dbReference>
<name>A0A6N8EJS4_9GAMM</name>
<dbReference type="GO" id="GO:0016740">
    <property type="term" value="F:transferase activity"/>
    <property type="evidence" value="ECO:0007669"/>
    <property type="project" value="UniProtKB-KW"/>
</dbReference>
<accession>A0A6N8EJS4</accession>
<dbReference type="PANTHER" id="PTHR43685">
    <property type="entry name" value="GLYCOSYLTRANSFERASE"/>
    <property type="match status" value="1"/>
</dbReference>
<feature type="domain" description="Glycosyltransferase 2-like" evidence="2">
    <location>
        <begin position="554"/>
        <end position="669"/>
    </location>
</feature>
<dbReference type="Proteomes" id="UP000434044">
    <property type="component" value="Unassembled WGS sequence"/>
</dbReference>
<evidence type="ECO:0000256" key="1">
    <source>
        <dbReference type="SAM" id="MobiDB-lite"/>
    </source>
</evidence>